<name>B8ELS7_METSB</name>
<dbReference type="GO" id="GO:0003677">
    <property type="term" value="F:DNA binding"/>
    <property type="evidence" value="ECO:0007669"/>
    <property type="project" value="UniProtKB-KW"/>
</dbReference>
<keyword evidence="8" id="KW-1185">Reference proteome</keyword>
<keyword evidence="5" id="KW-0804">Transcription</keyword>
<proteinExistence type="inferred from homology"/>
<reference evidence="7 8" key="1">
    <citation type="journal article" date="2010" name="J. Bacteriol.">
        <title>Complete genome sequence of the aerobic facultative methanotroph Methylocella silvestris BL2.</title>
        <authorList>
            <person name="Chen Y."/>
            <person name="Crombie A."/>
            <person name="Rahman M.T."/>
            <person name="Dedysh S.N."/>
            <person name="Liesack W."/>
            <person name="Stott M.B."/>
            <person name="Alam M."/>
            <person name="Theisen A.R."/>
            <person name="Murrell J.C."/>
            <person name="Dunfield P.F."/>
        </authorList>
    </citation>
    <scope>NUCLEOTIDE SEQUENCE [LARGE SCALE GENOMIC DNA]</scope>
    <source>
        <strain evidence="8">DSM 15510 / CIP 108128 / LMG 27833 / NCIMB 13906 / BL2</strain>
    </source>
</reference>
<comment type="similarity">
    <text evidence="1">Belongs to the LysR transcriptional regulatory family.</text>
</comment>
<evidence type="ECO:0000256" key="2">
    <source>
        <dbReference type="ARBA" id="ARBA00022458"/>
    </source>
</evidence>
<organism evidence="7 8">
    <name type="scientific">Methylocella silvestris (strain DSM 15510 / CIP 108128 / LMG 27833 / NCIMB 13906 / BL2)</name>
    <dbReference type="NCBI Taxonomy" id="395965"/>
    <lineage>
        <taxon>Bacteria</taxon>
        <taxon>Pseudomonadati</taxon>
        <taxon>Pseudomonadota</taxon>
        <taxon>Alphaproteobacteria</taxon>
        <taxon>Hyphomicrobiales</taxon>
        <taxon>Beijerinckiaceae</taxon>
        <taxon>Methylocella</taxon>
    </lineage>
</organism>
<evidence type="ECO:0000256" key="5">
    <source>
        <dbReference type="ARBA" id="ARBA00023163"/>
    </source>
</evidence>
<accession>B8ELS7</accession>
<dbReference type="HOGENOM" id="CLU_039613_39_0_5"/>
<dbReference type="eggNOG" id="COG0583">
    <property type="taxonomic scope" value="Bacteria"/>
</dbReference>
<dbReference type="PANTHER" id="PTHR30118">
    <property type="entry name" value="HTH-TYPE TRANSCRIPTIONAL REGULATOR LEUO-RELATED"/>
    <property type="match status" value="1"/>
</dbReference>
<evidence type="ECO:0000256" key="4">
    <source>
        <dbReference type="ARBA" id="ARBA00023125"/>
    </source>
</evidence>
<dbReference type="KEGG" id="msl:Msil_1762"/>
<dbReference type="GO" id="GO:0003700">
    <property type="term" value="F:DNA-binding transcription factor activity"/>
    <property type="evidence" value="ECO:0007669"/>
    <property type="project" value="InterPro"/>
</dbReference>
<dbReference type="InterPro" id="IPR005119">
    <property type="entry name" value="LysR_subst-bd"/>
</dbReference>
<protein>
    <submittedName>
        <fullName evidence="7">Transcriptional regulator, LysR family</fullName>
    </submittedName>
</protein>
<dbReference type="InterPro" id="IPR036390">
    <property type="entry name" value="WH_DNA-bd_sf"/>
</dbReference>
<dbReference type="CDD" id="cd08464">
    <property type="entry name" value="PBP2_DntR_like_2"/>
    <property type="match status" value="1"/>
</dbReference>
<dbReference type="PANTHER" id="PTHR30118:SF15">
    <property type="entry name" value="TRANSCRIPTIONAL REGULATORY PROTEIN"/>
    <property type="match status" value="1"/>
</dbReference>
<evidence type="ECO:0000313" key="7">
    <source>
        <dbReference type="EMBL" id="ACK50708.1"/>
    </source>
</evidence>
<dbReference type="STRING" id="395965.Msil_1762"/>
<keyword evidence="4" id="KW-0238">DNA-binding</keyword>
<dbReference type="InterPro" id="IPR036388">
    <property type="entry name" value="WH-like_DNA-bd_sf"/>
</dbReference>
<evidence type="ECO:0000256" key="3">
    <source>
        <dbReference type="ARBA" id="ARBA00023015"/>
    </source>
</evidence>
<evidence type="ECO:0000256" key="1">
    <source>
        <dbReference type="ARBA" id="ARBA00009437"/>
    </source>
</evidence>
<dbReference type="InterPro" id="IPR000847">
    <property type="entry name" value="LysR_HTH_N"/>
</dbReference>
<dbReference type="RefSeq" id="WP_012590778.1">
    <property type="nucleotide sequence ID" value="NC_011666.1"/>
</dbReference>
<dbReference type="InterPro" id="IPR050389">
    <property type="entry name" value="LysR-type_TF"/>
</dbReference>
<evidence type="ECO:0000313" key="8">
    <source>
        <dbReference type="Proteomes" id="UP000002257"/>
    </source>
</evidence>
<dbReference type="Pfam" id="PF00126">
    <property type="entry name" value="HTH_1"/>
    <property type="match status" value="1"/>
</dbReference>
<dbReference type="AlphaFoldDB" id="B8ELS7"/>
<sequence>MIVIDKNNLAGIDLNLLVALDALLTERSVTRAAARIGLKQSAMSHNLSRLRALFSDELMTRSPHGMRLTPRALSLIEPLRAALDQIEALVIRNEVFNPATSERIFRLGLPDSTEALRAPTLLAHLCEVAPHVRLRLFSIDSLKVLDDLDADRLDLAIGFGTFVDGQVHHKRRLLATDSYLCMFNAERIGLQPPISLEDYVRLPHVLTSLRKGERGVVDDALEALGLHRMVALTTPRFAAVPFLVRGAPVITTMHARLARYFAALLGLSLSPPPVDLPEVTISLLWHASYDRDPAHVWLRGVVTKLFATPDQFAGPARRASA</sequence>
<dbReference type="EMBL" id="CP001280">
    <property type="protein sequence ID" value="ACK50708.1"/>
    <property type="molecule type" value="Genomic_DNA"/>
</dbReference>
<evidence type="ECO:0000259" key="6">
    <source>
        <dbReference type="PROSITE" id="PS50931"/>
    </source>
</evidence>
<dbReference type="Pfam" id="PF03466">
    <property type="entry name" value="LysR_substrate"/>
    <property type="match status" value="1"/>
</dbReference>
<keyword evidence="3" id="KW-0805">Transcription regulation</keyword>
<gene>
    <name evidence="7" type="ordered locus">Msil_1762</name>
</gene>
<dbReference type="Proteomes" id="UP000002257">
    <property type="component" value="Chromosome"/>
</dbReference>
<dbReference type="PROSITE" id="PS50931">
    <property type="entry name" value="HTH_LYSR"/>
    <property type="match status" value="1"/>
</dbReference>
<dbReference type="SUPFAM" id="SSF46785">
    <property type="entry name" value="Winged helix' DNA-binding domain"/>
    <property type="match status" value="1"/>
</dbReference>
<keyword evidence="2" id="KW-0536">Nodulation</keyword>
<dbReference type="Gene3D" id="3.40.190.10">
    <property type="entry name" value="Periplasmic binding protein-like II"/>
    <property type="match status" value="2"/>
</dbReference>
<dbReference type="SUPFAM" id="SSF53850">
    <property type="entry name" value="Periplasmic binding protein-like II"/>
    <property type="match status" value="1"/>
</dbReference>
<dbReference type="Gene3D" id="1.10.10.10">
    <property type="entry name" value="Winged helix-like DNA-binding domain superfamily/Winged helix DNA-binding domain"/>
    <property type="match status" value="1"/>
</dbReference>
<feature type="domain" description="HTH lysR-type" evidence="6">
    <location>
        <begin position="12"/>
        <end position="69"/>
    </location>
</feature>